<feature type="region of interest" description="Disordered" evidence="1">
    <location>
        <begin position="1"/>
        <end position="69"/>
    </location>
</feature>
<feature type="compositionally biased region" description="Basic and acidic residues" evidence="1">
    <location>
        <begin position="37"/>
        <end position="47"/>
    </location>
</feature>
<dbReference type="EMBL" id="CAJNAP010000004">
    <property type="protein sequence ID" value="CAE6492560.1"/>
    <property type="molecule type" value="Genomic_DNA"/>
</dbReference>
<evidence type="ECO:0000256" key="1">
    <source>
        <dbReference type="SAM" id="MobiDB-lite"/>
    </source>
</evidence>
<organism evidence="2 3">
    <name type="scientific">Nitrosomonas nitrosa</name>
    <dbReference type="NCBI Taxonomy" id="52442"/>
    <lineage>
        <taxon>Bacteria</taxon>
        <taxon>Pseudomonadati</taxon>
        <taxon>Pseudomonadota</taxon>
        <taxon>Betaproteobacteria</taxon>
        <taxon>Nitrosomonadales</taxon>
        <taxon>Nitrosomonadaceae</taxon>
        <taxon>Nitrosomonas</taxon>
    </lineage>
</organism>
<dbReference type="Proteomes" id="UP000601736">
    <property type="component" value="Unassembled WGS sequence"/>
</dbReference>
<dbReference type="RefSeq" id="WP_204799352.1">
    <property type="nucleotide sequence ID" value="NZ_CAJNAP010000004.1"/>
</dbReference>
<evidence type="ECO:0000313" key="2">
    <source>
        <dbReference type="EMBL" id="CAE6492560.1"/>
    </source>
</evidence>
<accession>A0A8H9D8J7</accession>
<sequence>MNKIKDKLTSSVRQAKATLQPKPENVISEDQLPAETTLDKPSTEKRAPASVGSIRESSGELFPERVWPD</sequence>
<gene>
    <name evidence="2" type="ORF">NMYAN_120022</name>
</gene>
<comment type="caution">
    <text evidence="2">The sequence shown here is derived from an EMBL/GenBank/DDBJ whole genome shotgun (WGS) entry which is preliminary data.</text>
</comment>
<reference evidence="2" key="1">
    <citation type="submission" date="2021-02" db="EMBL/GenBank/DDBJ databases">
        <authorList>
            <person name="Han P."/>
        </authorList>
    </citation>
    <scope>NUCLEOTIDE SEQUENCE</scope>
    <source>
        <strain evidence="2">Nitrosomonas nitrosa 18-3D</strain>
    </source>
</reference>
<evidence type="ECO:0000313" key="3">
    <source>
        <dbReference type="Proteomes" id="UP000601736"/>
    </source>
</evidence>
<protein>
    <submittedName>
        <fullName evidence="2">Uncharacterized protein</fullName>
    </submittedName>
</protein>
<proteinExistence type="predicted"/>
<name>A0A8H9D8J7_9PROT</name>
<dbReference type="AlphaFoldDB" id="A0A8H9D8J7"/>